<dbReference type="PANTHER" id="PTHR23028">
    <property type="entry name" value="ACETYLTRANSFERASE"/>
    <property type="match status" value="1"/>
</dbReference>
<dbReference type="InterPro" id="IPR050879">
    <property type="entry name" value="Acyltransferase_3"/>
</dbReference>
<feature type="transmembrane region" description="Helical" evidence="2">
    <location>
        <begin position="159"/>
        <end position="176"/>
    </location>
</feature>
<gene>
    <name evidence="4" type="ORF">IU514_06415</name>
</gene>
<accession>A0ABS0B977</accession>
<feature type="transmembrane region" description="Helical" evidence="2">
    <location>
        <begin position="272"/>
        <end position="294"/>
    </location>
</feature>
<feature type="transmembrane region" description="Helical" evidence="2">
    <location>
        <begin position="51"/>
        <end position="73"/>
    </location>
</feature>
<dbReference type="Pfam" id="PF01757">
    <property type="entry name" value="Acyl_transf_3"/>
    <property type="match status" value="1"/>
</dbReference>
<feature type="transmembrane region" description="Helical" evidence="2">
    <location>
        <begin position="306"/>
        <end position="325"/>
    </location>
</feature>
<keyword evidence="4" id="KW-0808">Transferase</keyword>
<keyword evidence="5" id="KW-1185">Reference proteome</keyword>
<dbReference type="Proteomes" id="UP001429984">
    <property type="component" value="Unassembled WGS sequence"/>
</dbReference>
<comment type="caution">
    <text evidence="4">The sequence shown here is derived from an EMBL/GenBank/DDBJ whole genome shotgun (WGS) entry which is preliminary data.</text>
</comment>
<name>A0ABS0B977_9GAMM</name>
<evidence type="ECO:0000313" key="5">
    <source>
        <dbReference type="Proteomes" id="UP001429984"/>
    </source>
</evidence>
<sequence length="380" mass="42708">MRPTRIQQIDLLRFLAAMMVVFFHYGFRGYAGERTEMPYPLLAPVAQYGYLGVQLFFMISGFVILMTASHASLRGFVVSRAVRLYPAFWICCTLTFLATLVLGADRFQATATQYLLNLTMLGGFLHVKSIDGVYWSLFVELQFYAFVALLLVLGQIRRAETWLVLWLLATAVIEWLDAGTLRALLITAYSGYFIAGATCYLIHQHGWSANRIALIVAAWLHVLYQAAGRIASFEQVFHVPISTLIVLAIITSFFAVMLLVATRGTSATNARWVALGALTYPLYLLHQNIGYMAFNALYPAVNPHVLFWSAIATMLIASHVAHLFLERPLSRRLRYLLDSLLDLLARAWRPWTTEPSDSSLDISGAREMPGGHDSRSNELR</sequence>
<evidence type="ECO:0000259" key="3">
    <source>
        <dbReference type="Pfam" id="PF01757"/>
    </source>
</evidence>
<dbReference type="RefSeq" id="WP_194930246.1">
    <property type="nucleotide sequence ID" value="NZ_JADLZT010000003.1"/>
</dbReference>
<organism evidence="4 5">
    <name type="scientific">Lysobacter niastensis</name>
    <dbReference type="NCBI Taxonomy" id="380629"/>
    <lineage>
        <taxon>Bacteria</taxon>
        <taxon>Pseudomonadati</taxon>
        <taxon>Pseudomonadota</taxon>
        <taxon>Gammaproteobacteria</taxon>
        <taxon>Lysobacterales</taxon>
        <taxon>Lysobacteraceae</taxon>
        <taxon>Lysobacter</taxon>
    </lineage>
</organism>
<keyword evidence="2" id="KW-0472">Membrane</keyword>
<proteinExistence type="predicted"/>
<dbReference type="InterPro" id="IPR002656">
    <property type="entry name" value="Acyl_transf_3_dom"/>
</dbReference>
<protein>
    <submittedName>
        <fullName evidence="4">Acyltransferase</fullName>
    </submittedName>
</protein>
<feature type="region of interest" description="Disordered" evidence="1">
    <location>
        <begin position="353"/>
        <end position="380"/>
    </location>
</feature>
<evidence type="ECO:0000256" key="1">
    <source>
        <dbReference type="SAM" id="MobiDB-lite"/>
    </source>
</evidence>
<evidence type="ECO:0000256" key="2">
    <source>
        <dbReference type="SAM" id="Phobius"/>
    </source>
</evidence>
<dbReference type="PANTHER" id="PTHR23028:SF53">
    <property type="entry name" value="ACYL_TRANSF_3 DOMAIN-CONTAINING PROTEIN"/>
    <property type="match status" value="1"/>
</dbReference>
<feature type="compositionally biased region" description="Basic and acidic residues" evidence="1">
    <location>
        <begin position="369"/>
        <end position="380"/>
    </location>
</feature>
<feature type="transmembrane region" description="Helical" evidence="2">
    <location>
        <begin position="239"/>
        <end position="260"/>
    </location>
</feature>
<keyword evidence="4" id="KW-0012">Acyltransferase</keyword>
<feature type="transmembrane region" description="Helical" evidence="2">
    <location>
        <begin position="12"/>
        <end position="31"/>
    </location>
</feature>
<feature type="transmembrane region" description="Helical" evidence="2">
    <location>
        <begin position="182"/>
        <end position="202"/>
    </location>
</feature>
<feature type="transmembrane region" description="Helical" evidence="2">
    <location>
        <begin position="133"/>
        <end position="152"/>
    </location>
</feature>
<feature type="transmembrane region" description="Helical" evidence="2">
    <location>
        <begin position="209"/>
        <end position="227"/>
    </location>
</feature>
<keyword evidence="2" id="KW-0812">Transmembrane</keyword>
<feature type="transmembrane region" description="Helical" evidence="2">
    <location>
        <begin position="85"/>
        <end position="104"/>
    </location>
</feature>
<dbReference type="EMBL" id="JADLZT010000003">
    <property type="protein sequence ID" value="MBF6023655.1"/>
    <property type="molecule type" value="Genomic_DNA"/>
</dbReference>
<evidence type="ECO:0000313" key="4">
    <source>
        <dbReference type="EMBL" id="MBF6023655.1"/>
    </source>
</evidence>
<feature type="domain" description="Acyltransferase 3" evidence="3">
    <location>
        <begin position="7"/>
        <end position="318"/>
    </location>
</feature>
<dbReference type="GO" id="GO:0016746">
    <property type="term" value="F:acyltransferase activity"/>
    <property type="evidence" value="ECO:0007669"/>
    <property type="project" value="UniProtKB-KW"/>
</dbReference>
<reference evidence="4 5" key="1">
    <citation type="submission" date="2020-11" db="EMBL/GenBank/DDBJ databases">
        <title>Draft Genome Sequence and Secondary Metabolite Biosynthetic Potential of the Lysobacter niastensis Type strain DSM 18481.</title>
        <authorList>
            <person name="Turrini P."/>
            <person name="Artuso I."/>
            <person name="Tescari M."/>
            <person name="Lugli G.A."/>
            <person name="Frangipani E."/>
            <person name="Ventura M."/>
            <person name="Visca P."/>
        </authorList>
    </citation>
    <scope>NUCLEOTIDE SEQUENCE [LARGE SCALE GENOMIC DNA]</scope>
    <source>
        <strain evidence="4 5">DSM 18481</strain>
    </source>
</reference>
<keyword evidence="2" id="KW-1133">Transmembrane helix</keyword>